<organism evidence="8 9">
    <name type="scientific">Zootermopsis nevadensis</name>
    <name type="common">Dampwood termite</name>
    <dbReference type="NCBI Taxonomy" id="136037"/>
    <lineage>
        <taxon>Eukaryota</taxon>
        <taxon>Metazoa</taxon>
        <taxon>Ecdysozoa</taxon>
        <taxon>Arthropoda</taxon>
        <taxon>Hexapoda</taxon>
        <taxon>Insecta</taxon>
        <taxon>Pterygota</taxon>
        <taxon>Neoptera</taxon>
        <taxon>Polyneoptera</taxon>
        <taxon>Dictyoptera</taxon>
        <taxon>Blattodea</taxon>
        <taxon>Blattoidea</taxon>
        <taxon>Termitoidae</taxon>
        <taxon>Termopsidae</taxon>
        <taxon>Zootermopsis</taxon>
    </lineage>
</organism>
<dbReference type="GO" id="GO:0005615">
    <property type="term" value="C:extracellular space"/>
    <property type="evidence" value="ECO:0007669"/>
    <property type="project" value="UniProtKB-ARBA"/>
</dbReference>
<dbReference type="OMA" id="SSCICKC"/>
<feature type="signal peptide" evidence="6">
    <location>
        <begin position="1"/>
        <end position="20"/>
    </location>
</feature>
<dbReference type="PANTHER" id="PTHR23199">
    <property type="entry name" value="NEUROTROPHIN 1-RELATED"/>
    <property type="match status" value="1"/>
</dbReference>
<dbReference type="Pfam" id="PF16077">
    <property type="entry name" value="Spaetzle"/>
    <property type="match status" value="1"/>
</dbReference>
<evidence type="ECO:0000313" key="8">
    <source>
        <dbReference type="EMBL" id="KDR24057.1"/>
    </source>
</evidence>
<dbReference type="STRING" id="136037.A0A067RJS2"/>
<feature type="compositionally biased region" description="Polar residues" evidence="5">
    <location>
        <begin position="224"/>
        <end position="249"/>
    </location>
</feature>
<feature type="region of interest" description="Disordered" evidence="5">
    <location>
        <begin position="109"/>
        <end position="137"/>
    </location>
</feature>
<feature type="compositionally biased region" description="Low complexity" evidence="5">
    <location>
        <begin position="198"/>
        <end position="223"/>
    </location>
</feature>
<dbReference type="FunCoup" id="A0A067RJS2">
    <property type="interactions" value="54"/>
</dbReference>
<dbReference type="GO" id="GO:0045087">
    <property type="term" value="P:innate immune response"/>
    <property type="evidence" value="ECO:0007669"/>
    <property type="project" value="TreeGrafter"/>
</dbReference>
<dbReference type="GO" id="GO:0005121">
    <property type="term" value="F:Toll binding"/>
    <property type="evidence" value="ECO:0007669"/>
    <property type="project" value="TreeGrafter"/>
</dbReference>
<feature type="region of interest" description="Disordered" evidence="5">
    <location>
        <begin position="160"/>
        <end position="179"/>
    </location>
</feature>
<dbReference type="Proteomes" id="UP000027135">
    <property type="component" value="Unassembled WGS sequence"/>
</dbReference>
<dbReference type="AlphaFoldDB" id="A0A067RJS2"/>
<evidence type="ECO:0000256" key="5">
    <source>
        <dbReference type="SAM" id="MobiDB-lite"/>
    </source>
</evidence>
<feature type="domain" description="Spaetzle" evidence="7">
    <location>
        <begin position="309"/>
        <end position="399"/>
    </location>
</feature>
<evidence type="ECO:0000256" key="1">
    <source>
        <dbReference type="ARBA" id="ARBA00011748"/>
    </source>
</evidence>
<evidence type="ECO:0000256" key="6">
    <source>
        <dbReference type="SAM" id="SignalP"/>
    </source>
</evidence>
<feature type="compositionally biased region" description="Polar residues" evidence="5">
    <location>
        <begin position="166"/>
        <end position="179"/>
    </location>
</feature>
<comment type="subunit">
    <text evidence="1">Homodimer; disulfide-linked.</text>
</comment>
<dbReference type="InterPro" id="IPR052444">
    <property type="entry name" value="Spz/Toll_ligand-like"/>
</dbReference>
<feature type="compositionally biased region" description="Polar residues" evidence="5">
    <location>
        <begin position="255"/>
        <end position="270"/>
    </location>
</feature>
<keyword evidence="3" id="KW-1015">Disulfide bond</keyword>
<feature type="chain" id="PRO_5001648202" description="Spaetzle domain-containing protein" evidence="6">
    <location>
        <begin position="21"/>
        <end position="437"/>
    </location>
</feature>
<dbReference type="eggNOG" id="ENOG502R7GT">
    <property type="taxonomic scope" value="Eukaryota"/>
</dbReference>
<dbReference type="InterPro" id="IPR029034">
    <property type="entry name" value="Cystine-knot_cytokine"/>
</dbReference>
<name>A0A067RJS2_ZOONE</name>
<dbReference type="FunFam" id="2.10.90.10:FF:000018">
    <property type="entry name" value="Spatzle 4"/>
    <property type="match status" value="1"/>
</dbReference>
<protein>
    <recommendedName>
        <fullName evidence="7">Spaetzle domain-containing protein</fullName>
    </recommendedName>
</protein>
<sequence length="437" mass="49442">MKPGVCHILLTLGLIMFVYGYDGYTSCSRPYRMSKAFPEPPCDFRLQSWCTIPGSAYPWRAVRRFVHENQGLMRRMYGDQRHISVLRAEIESNDVEYTSEWKFQEDVRRRYTASTSEPTTSSKDHITSPYFRPASTTASMPKVTNALKSQQIKSDYTQYPKLITPNPENNDSVTSKAFESTPNTTLVVDKTTAPVSTTVQTTSEQTTVNLSTSSSILSSEKTLNTAADTTQSHDPSTTPCTSTEQTEASTVEPPTATTVEFASEENTTATTHTQKVFESELFQDSQQQQQADSSSESTPSAAVKLRGVNACPVKEEVVAPFWANNTRGEVLALLNLYPFEQYVHWEKCTFEYKQMFCREGCRCEQQYRLHRLLAYDPNNECRGIFSDWFKFPSCCVCRCYDLPIEFQITSRSPRTQSSVWNLYSSSSPDQYRVANAG</sequence>
<accession>A0A067RJS2</accession>
<dbReference type="InParanoid" id="A0A067RJS2"/>
<dbReference type="GO" id="GO:0008083">
    <property type="term" value="F:growth factor activity"/>
    <property type="evidence" value="ECO:0007669"/>
    <property type="project" value="TreeGrafter"/>
</dbReference>
<keyword evidence="4" id="KW-0325">Glycoprotein</keyword>
<feature type="region of interest" description="Disordered" evidence="5">
    <location>
        <begin position="198"/>
        <end position="270"/>
    </location>
</feature>
<feature type="compositionally biased region" description="Polar residues" evidence="5">
    <location>
        <begin position="112"/>
        <end position="121"/>
    </location>
</feature>
<keyword evidence="2 6" id="KW-0732">Signal</keyword>
<dbReference type="OrthoDB" id="6594799at2759"/>
<reference evidence="8 9" key="1">
    <citation type="journal article" date="2014" name="Nat. Commun.">
        <title>Molecular traces of alternative social organization in a termite genome.</title>
        <authorList>
            <person name="Terrapon N."/>
            <person name="Li C."/>
            <person name="Robertson H.M."/>
            <person name="Ji L."/>
            <person name="Meng X."/>
            <person name="Booth W."/>
            <person name="Chen Z."/>
            <person name="Childers C.P."/>
            <person name="Glastad K.M."/>
            <person name="Gokhale K."/>
            <person name="Gowin J."/>
            <person name="Gronenberg W."/>
            <person name="Hermansen R.A."/>
            <person name="Hu H."/>
            <person name="Hunt B.G."/>
            <person name="Huylmans A.K."/>
            <person name="Khalil S.M."/>
            <person name="Mitchell R.D."/>
            <person name="Munoz-Torres M.C."/>
            <person name="Mustard J.A."/>
            <person name="Pan H."/>
            <person name="Reese J.T."/>
            <person name="Scharf M.E."/>
            <person name="Sun F."/>
            <person name="Vogel H."/>
            <person name="Xiao J."/>
            <person name="Yang W."/>
            <person name="Yang Z."/>
            <person name="Yang Z."/>
            <person name="Zhou J."/>
            <person name="Zhu J."/>
            <person name="Brent C.S."/>
            <person name="Elsik C.G."/>
            <person name="Goodisman M.A."/>
            <person name="Liberles D.A."/>
            <person name="Roe R.M."/>
            <person name="Vargo E.L."/>
            <person name="Vilcinskas A."/>
            <person name="Wang J."/>
            <person name="Bornberg-Bauer E."/>
            <person name="Korb J."/>
            <person name="Zhang G."/>
            <person name="Liebig J."/>
        </authorList>
    </citation>
    <scope>NUCLEOTIDE SEQUENCE [LARGE SCALE GENOMIC DNA]</scope>
    <source>
        <tissue evidence="8">Whole organism</tissue>
    </source>
</reference>
<dbReference type="PANTHER" id="PTHR23199:SF5">
    <property type="entry name" value="PROTEIN SPAETZLE 4"/>
    <property type="match status" value="1"/>
</dbReference>
<evidence type="ECO:0000256" key="4">
    <source>
        <dbReference type="ARBA" id="ARBA00023180"/>
    </source>
</evidence>
<keyword evidence="9" id="KW-1185">Reference proteome</keyword>
<evidence type="ECO:0000259" key="7">
    <source>
        <dbReference type="Pfam" id="PF16077"/>
    </source>
</evidence>
<evidence type="ECO:0000256" key="3">
    <source>
        <dbReference type="ARBA" id="ARBA00023157"/>
    </source>
</evidence>
<dbReference type="GO" id="GO:0021556">
    <property type="term" value="P:central nervous system formation"/>
    <property type="evidence" value="ECO:0007669"/>
    <property type="project" value="TreeGrafter"/>
</dbReference>
<dbReference type="EMBL" id="KK852428">
    <property type="protein sequence ID" value="KDR24057.1"/>
    <property type="molecule type" value="Genomic_DNA"/>
</dbReference>
<evidence type="ECO:0000256" key="2">
    <source>
        <dbReference type="ARBA" id="ARBA00022729"/>
    </source>
</evidence>
<dbReference type="SUPFAM" id="SSF57501">
    <property type="entry name" value="Cystine-knot cytokines"/>
    <property type="match status" value="1"/>
</dbReference>
<dbReference type="InterPro" id="IPR032104">
    <property type="entry name" value="Spaetzle"/>
</dbReference>
<proteinExistence type="predicted"/>
<gene>
    <name evidence="8" type="ORF">L798_09392</name>
</gene>
<dbReference type="Gene3D" id="2.10.90.10">
    <property type="entry name" value="Cystine-knot cytokines"/>
    <property type="match status" value="1"/>
</dbReference>
<evidence type="ECO:0000313" key="9">
    <source>
        <dbReference type="Proteomes" id="UP000027135"/>
    </source>
</evidence>